<evidence type="ECO:0000313" key="1">
    <source>
        <dbReference type="EMBL" id="EAR97970.1"/>
    </source>
</evidence>
<accession>I7M1X5</accession>
<organism evidence="1 2">
    <name type="scientific">Tetrahymena thermophila (strain SB210)</name>
    <dbReference type="NCBI Taxonomy" id="312017"/>
    <lineage>
        <taxon>Eukaryota</taxon>
        <taxon>Sar</taxon>
        <taxon>Alveolata</taxon>
        <taxon>Ciliophora</taxon>
        <taxon>Intramacronucleata</taxon>
        <taxon>Oligohymenophorea</taxon>
        <taxon>Hymenostomatida</taxon>
        <taxon>Tetrahymenina</taxon>
        <taxon>Tetrahymenidae</taxon>
        <taxon>Tetrahymena</taxon>
    </lineage>
</organism>
<dbReference type="KEGG" id="tet:TTHERM_00283590"/>
<dbReference type="InParanoid" id="I7M1X5"/>
<name>I7M1X5_TETTS</name>
<dbReference type="RefSeq" id="XP_001018215.1">
    <property type="nucleotide sequence ID" value="XM_001018215.1"/>
</dbReference>
<dbReference type="EMBL" id="GG662656">
    <property type="protein sequence ID" value="EAR97970.1"/>
    <property type="molecule type" value="Genomic_DNA"/>
</dbReference>
<proteinExistence type="predicted"/>
<dbReference type="AlphaFoldDB" id="I7M1X5"/>
<dbReference type="Proteomes" id="UP000009168">
    <property type="component" value="Unassembled WGS sequence"/>
</dbReference>
<gene>
    <name evidence="1" type="ORF">TTHERM_00283590</name>
</gene>
<protein>
    <submittedName>
        <fullName evidence="1">Uncharacterized protein</fullName>
    </submittedName>
</protein>
<evidence type="ECO:0000313" key="2">
    <source>
        <dbReference type="Proteomes" id="UP000009168"/>
    </source>
</evidence>
<dbReference type="GeneID" id="7829961"/>
<keyword evidence="2" id="KW-1185">Reference proteome</keyword>
<reference evidence="2" key="1">
    <citation type="journal article" date="2006" name="PLoS Biol.">
        <title>Macronuclear genome sequence of the ciliate Tetrahymena thermophila, a model eukaryote.</title>
        <authorList>
            <person name="Eisen J.A."/>
            <person name="Coyne R.S."/>
            <person name="Wu M."/>
            <person name="Wu D."/>
            <person name="Thiagarajan M."/>
            <person name="Wortman J.R."/>
            <person name="Badger J.H."/>
            <person name="Ren Q."/>
            <person name="Amedeo P."/>
            <person name="Jones K.M."/>
            <person name="Tallon L.J."/>
            <person name="Delcher A.L."/>
            <person name="Salzberg S.L."/>
            <person name="Silva J.C."/>
            <person name="Haas B.J."/>
            <person name="Majoros W.H."/>
            <person name="Farzad M."/>
            <person name="Carlton J.M."/>
            <person name="Smith R.K. Jr."/>
            <person name="Garg J."/>
            <person name="Pearlman R.E."/>
            <person name="Karrer K.M."/>
            <person name="Sun L."/>
            <person name="Manning G."/>
            <person name="Elde N.C."/>
            <person name="Turkewitz A.P."/>
            <person name="Asai D.J."/>
            <person name="Wilkes D.E."/>
            <person name="Wang Y."/>
            <person name="Cai H."/>
            <person name="Collins K."/>
            <person name="Stewart B.A."/>
            <person name="Lee S.R."/>
            <person name="Wilamowska K."/>
            <person name="Weinberg Z."/>
            <person name="Ruzzo W.L."/>
            <person name="Wloga D."/>
            <person name="Gaertig J."/>
            <person name="Frankel J."/>
            <person name="Tsao C.-C."/>
            <person name="Gorovsky M.A."/>
            <person name="Keeling P.J."/>
            <person name="Waller R.F."/>
            <person name="Patron N.J."/>
            <person name="Cherry J.M."/>
            <person name="Stover N.A."/>
            <person name="Krieger C.J."/>
            <person name="del Toro C."/>
            <person name="Ryder H.F."/>
            <person name="Williamson S.C."/>
            <person name="Barbeau R.A."/>
            <person name="Hamilton E.P."/>
            <person name="Orias E."/>
        </authorList>
    </citation>
    <scope>NUCLEOTIDE SEQUENCE [LARGE SCALE GENOMIC DNA]</scope>
    <source>
        <strain evidence="2">SB210</strain>
    </source>
</reference>
<sequence>MTEKNISISAFYLYQQIILFTRKKWSQSNIQQYVNYIPIQIFHHLFSPITRHQKISKQSPIQSQHNPIISIPPITPPTIHLQNSQNHQLQEPSPPKKILIFLGILSNYFLTLNAGQIFVDFSFILDNEMQNPKEYDFFFIVKGFNTSMIFF</sequence>
<dbReference type="HOGENOM" id="CLU_1735142_0_0_1"/>